<dbReference type="KEGG" id="maw:19247828"/>
<dbReference type="HOGENOM" id="CLU_054588_0_0_1"/>
<dbReference type="InterPro" id="IPR012340">
    <property type="entry name" value="NA-bd_OB-fold"/>
</dbReference>
<proteinExistence type="predicted"/>
<dbReference type="OrthoDB" id="5378679at2759"/>
<protein>
    <recommendedName>
        <fullName evidence="3">Nucleic acid-binding, OB-fold protein</fullName>
    </recommendedName>
</protein>
<keyword evidence="2" id="KW-1185">Reference proteome</keyword>
<evidence type="ECO:0008006" key="3">
    <source>
        <dbReference type="Google" id="ProtNLM"/>
    </source>
</evidence>
<dbReference type="Gene3D" id="2.40.50.140">
    <property type="entry name" value="Nucleic acid-binding proteins"/>
    <property type="match status" value="1"/>
</dbReference>
<name>E9E0W9_METAQ</name>
<reference evidence="1 2" key="1">
    <citation type="journal article" date="2011" name="PLoS Genet.">
        <title>Genome sequencing and comparative transcriptomics of the model entomopathogenic fungi Metarhizium anisopliae and M. acridum.</title>
        <authorList>
            <person name="Gao Q."/>
            <person name="Jin K."/>
            <person name="Ying S.H."/>
            <person name="Zhang Y."/>
            <person name="Xiao G."/>
            <person name="Shang Y."/>
            <person name="Duan Z."/>
            <person name="Hu X."/>
            <person name="Xie X.Q."/>
            <person name="Zhou G."/>
            <person name="Peng G."/>
            <person name="Luo Z."/>
            <person name="Huang W."/>
            <person name="Wang B."/>
            <person name="Fang W."/>
            <person name="Wang S."/>
            <person name="Zhong Y."/>
            <person name="Ma L.J."/>
            <person name="St Leger R.J."/>
            <person name="Zhao G.P."/>
            <person name="Pei Y."/>
            <person name="Feng M.G."/>
            <person name="Xia Y."/>
            <person name="Wang C."/>
        </authorList>
    </citation>
    <scope>NUCLEOTIDE SEQUENCE [LARGE SCALE GENOMIC DNA]</scope>
    <source>
        <strain evidence="1 2">CQMa 102</strain>
    </source>
</reference>
<evidence type="ECO:0000313" key="1">
    <source>
        <dbReference type="EMBL" id="EFY90523.1"/>
    </source>
</evidence>
<dbReference type="GeneID" id="19247828"/>
<dbReference type="OMA" id="DIVLLRM"/>
<sequence length="336" mass="36477">MPPPKLLLLTGPPPSAALTETSCSIHGFDKPFQDLLGLPDASSNNLPPQTQYTAWRSLPLARQPLHTGFTQAHQLPQPHGPSSPSFFTTADTTTHGFATAPDREGTQDVLAQFCEQSLAAHNSNAAPDLDSFDTTESASFMTTSLLSEDGRAVPPGPLHLSDLEDVPSAKQVTFLQSQTVTLNLVVGVLSVAQPRTVTTKWGSTLSLIEVLVGDDTATGFAVTFWLPVDKVAESDAVKLRRQDVVLMENVALHAFRGKVYGQSLRRGLTRLHLLWRGEGGGCYSTRSLVRAGGDNPQVDKVRAVRDWVLRFVGLDSKGRKRTRGLVDWDKPPDHTQ</sequence>
<dbReference type="eggNOG" id="ENOG502SD7X">
    <property type="taxonomic scope" value="Eukaryota"/>
</dbReference>
<dbReference type="EMBL" id="GL698490">
    <property type="protein sequence ID" value="EFY90523.1"/>
    <property type="molecule type" value="Genomic_DNA"/>
</dbReference>
<organism evidence="2">
    <name type="scientific">Metarhizium acridum (strain CQMa 102)</name>
    <dbReference type="NCBI Taxonomy" id="655827"/>
    <lineage>
        <taxon>Eukaryota</taxon>
        <taxon>Fungi</taxon>
        <taxon>Dikarya</taxon>
        <taxon>Ascomycota</taxon>
        <taxon>Pezizomycotina</taxon>
        <taxon>Sordariomycetes</taxon>
        <taxon>Hypocreomycetidae</taxon>
        <taxon>Hypocreales</taxon>
        <taxon>Clavicipitaceae</taxon>
        <taxon>Metarhizium</taxon>
    </lineage>
</organism>
<evidence type="ECO:0000313" key="2">
    <source>
        <dbReference type="Proteomes" id="UP000002499"/>
    </source>
</evidence>
<dbReference type="InParanoid" id="E9E0W9"/>
<dbReference type="SUPFAM" id="SSF50249">
    <property type="entry name" value="Nucleic acid-binding proteins"/>
    <property type="match status" value="1"/>
</dbReference>
<dbReference type="Proteomes" id="UP000002499">
    <property type="component" value="Unassembled WGS sequence"/>
</dbReference>
<gene>
    <name evidence="1" type="ORF">MAC_03517</name>
</gene>
<dbReference type="AlphaFoldDB" id="E9E0W9"/>
<accession>E9E0W9</accession>